<name>A0A397UGY3_9GLOM</name>
<accession>A0A397UGY3</accession>
<keyword evidence="1" id="KW-0812">Transmembrane</keyword>
<keyword evidence="1" id="KW-0472">Membrane</keyword>
<feature type="transmembrane region" description="Helical" evidence="1">
    <location>
        <begin position="225"/>
        <end position="243"/>
    </location>
</feature>
<organism evidence="3 4">
    <name type="scientific">Gigaspora rosea</name>
    <dbReference type="NCBI Taxonomy" id="44941"/>
    <lineage>
        <taxon>Eukaryota</taxon>
        <taxon>Fungi</taxon>
        <taxon>Fungi incertae sedis</taxon>
        <taxon>Mucoromycota</taxon>
        <taxon>Glomeromycotina</taxon>
        <taxon>Glomeromycetes</taxon>
        <taxon>Diversisporales</taxon>
        <taxon>Gigasporaceae</taxon>
        <taxon>Gigaspora</taxon>
    </lineage>
</organism>
<feature type="signal peptide" evidence="2">
    <location>
        <begin position="1"/>
        <end position="22"/>
    </location>
</feature>
<evidence type="ECO:0000313" key="4">
    <source>
        <dbReference type="Proteomes" id="UP000266673"/>
    </source>
</evidence>
<keyword evidence="2" id="KW-0732">Signal</keyword>
<dbReference type="EMBL" id="QKWP01001455">
    <property type="protein sequence ID" value="RIB08831.1"/>
    <property type="molecule type" value="Genomic_DNA"/>
</dbReference>
<sequence length="300" mass="33112">MAKFTYLVHVFFVALLLVLSQAGPIKDESSTTVAIGEIQTSPTSERFVVVVQRIDDLVDDGGELLAERISAVVINFDLQDESLKMNNVPVPMNVTSVQVLQAEIVPANITQDQLKEYENSFDIGMVTVEVNTVASSYPTDDPKVSLRRIVIAIRIIEIDGITVVQKDVIEKILEAKITSDGITPIAADDSDAIAGSSNSDTPCDLSTVFARVRHWWCCSSKITRVAIISLILTSLFGILFMVIPASMQSVVKKNLGLRQPYQAVSEHHDDEEDAKVEQVIFIADEEKRMLMEKHEKEGGH</sequence>
<keyword evidence="4" id="KW-1185">Reference proteome</keyword>
<feature type="chain" id="PRO_5017222478" evidence="2">
    <location>
        <begin position="23"/>
        <end position="300"/>
    </location>
</feature>
<gene>
    <name evidence="3" type="ORF">C2G38_2044826</name>
</gene>
<evidence type="ECO:0000256" key="1">
    <source>
        <dbReference type="SAM" id="Phobius"/>
    </source>
</evidence>
<proteinExistence type="predicted"/>
<dbReference type="AlphaFoldDB" id="A0A397UGY3"/>
<evidence type="ECO:0000313" key="3">
    <source>
        <dbReference type="EMBL" id="RIB08831.1"/>
    </source>
</evidence>
<keyword evidence="1" id="KW-1133">Transmembrane helix</keyword>
<protein>
    <submittedName>
        <fullName evidence="3">Uncharacterized protein</fullName>
    </submittedName>
</protein>
<comment type="caution">
    <text evidence="3">The sequence shown here is derived from an EMBL/GenBank/DDBJ whole genome shotgun (WGS) entry which is preliminary data.</text>
</comment>
<evidence type="ECO:0000256" key="2">
    <source>
        <dbReference type="SAM" id="SignalP"/>
    </source>
</evidence>
<reference evidence="3 4" key="1">
    <citation type="submission" date="2018-06" db="EMBL/GenBank/DDBJ databases">
        <title>Comparative genomics reveals the genomic features of Rhizophagus irregularis, R. cerebriforme, R. diaphanum and Gigaspora rosea, and their symbiotic lifestyle signature.</title>
        <authorList>
            <person name="Morin E."/>
            <person name="San Clemente H."/>
            <person name="Chen E.C.H."/>
            <person name="De La Providencia I."/>
            <person name="Hainaut M."/>
            <person name="Kuo A."/>
            <person name="Kohler A."/>
            <person name="Murat C."/>
            <person name="Tang N."/>
            <person name="Roy S."/>
            <person name="Loubradou J."/>
            <person name="Henrissat B."/>
            <person name="Grigoriev I.V."/>
            <person name="Corradi N."/>
            <person name="Roux C."/>
            <person name="Martin F.M."/>
        </authorList>
    </citation>
    <scope>NUCLEOTIDE SEQUENCE [LARGE SCALE GENOMIC DNA]</scope>
    <source>
        <strain evidence="3 4">DAOM 194757</strain>
    </source>
</reference>
<dbReference type="Proteomes" id="UP000266673">
    <property type="component" value="Unassembled WGS sequence"/>
</dbReference>
<dbReference type="OrthoDB" id="5561232at2759"/>